<feature type="region of interest" description="Disordered" evidence="1">
    <location>
        <begin position="125"/>
        <end position="168"/>
    </location>
</feature>
<evidence type="ECO:0000256" key="1">
    <source>
        <dbReference type="SAM" id="MobiDB-lite"/>
    </source>
</evidence>
<dbReference type="OrthoDB" id="9806664at2"/>
<reference evidence="2 3" key="1">
    <citation type="submission" date="2016-01" db="EMBL/GenBank/DDBJ databases">
        <title>High potential of lignocellulose degradation of a new Verrucomicrobia species.</title>
        <authorList>
            <person name="Wang Y."/>
            <person name="Shi Y."/>
            <person name="Qiu Z."/>
            <person name="Liu S."/>
            <person name="Yang H."/>
        </authorList>
    </citation>
    <scope>NUCLEOTIDE SEQUENCE [LARGE SCALE GENOMIC DNA]</scope>
    <source>
        <strain evidence="2 3">TSB47</strain>
    </source>
</reference>
<dbReference type="AlphaFoldDB" id="A0A178IKA4"/>
<keyword evidence="3" id="KW-1185">Reference proteome</keyword>
<dbReference type="EMBL" id="LRRQ01000061">
    <property type="protein sequence ID" value="OAM90320.1"/>
    <property type="molecule type" value="Genomic_DNA"/>
</dbReference>
<dbReference type="Proteomes" id="UP000078486">
    <property type="component" value="Unassembled WGS sequence"/>
</dbReference>
<organism evidence="2 3">
    <name type="scientific">Termitidicoccus mucosus</name>
    <dbReference type="NCBI Taxonomy" id="1184151"/>
    <lineage>
        <taxon>Bacteria</taxon>
        <taxon>Pseudomonadati</taxon>
        <taxon>Verrucomicrobiota</taxon>
        <taxon>Opitutia</taxon>
        <taxon>Opitutales</taxon>
        <taxon>Opitutaceae</taxon>
        <taxon>Termitidicoccus</taxon>
    </lineage>
</organism>
<accession>A0A178IKA4</accession>
<comment type="caution">
    <text evidence="2">The sequence shown here is derived from an EMBL/GenBank/DDBJ whole genome shotgun (WGS) entry which is preliminary data.</text>
</comment>
<name>A0A178IKA4_9BACT</name>
<evidence type="ECO:0000313" key="2">
    <source>
        <dbReference type="EMBL" id="OAM90320.1"/>
    </source>
</evidence>
<feature type="compositionally biased region" description="Gly residues" evidence="1">
    <location>
        <begin position="150"/>
        <end position="159"/>
    </location>
</feature>
<gene>
    <name evidence="2" type="ORF">AW736_00820</name>
</gene>
<sequence length="191" mass="21338">MPIYEYYCPDNYTIYQFFAKTLAQGQTIPQCPDNPKWRMEKMVSSFAVMNRAKKSAAAAPDAPGEGGEPASDDPRMEAAMDAMEREFAHVDENDPRAMARMMRRMAELTGEKIDGQMEDVVRKLEEGADPESLEDELGDADDGAMDDAGGADGAEGGPPDGIAKKEGRFRFKIRRRLPARRDPKLYDYDED</sequence>
<evidence type="ECO:0000313" key="3">
    <source>
        <dbReference type="Proteomes" id="UP000078486"/>
    </source>
</evidence>
<dbReference type="STRING" id="1184151.AW736_00820"/>
<dbReference type="RefSeq" id="WP_068768404.1">
    <property type="nucleotide sequence ID" value="NZ_CP109796.1"/>
</dbReference>
<proteinExistence type="predicted"/>
<feature type="compositionally biased region" description="Acidic residues" evidence="1">
    <location>
        <begin position="127"/>
        <end position="145"/>
    </location>
</feature>
<protein>
    <submittedName>
        <fullName evidence="2">FmdB family transcriptional regulator</fullName>
    </submittedName>
</protein>
<feature type="region of interest" description="Disordered" evidence="1">
    <location>
        <begin position="54"/>
        <end position="74"/>
    </location>
</feature>